<dbReference type="Pfam" id="PF00132">
    <property type="entry name" value="Hexapep"/>
    <property type="match status" value="1"/>
</dbReference>
<dbReference type="OrthoDB" id="9814490at2"/>
<dbReference type="RefSeq" id="WP_119050309.1">
    <property type="nucleotide sequence ID" value="NZ_CP032157.1"/>
</dbReference>
<dbReference type="SUPFAM" id="SSF51161">
    <property type="entry name" value="Trimeric LpxA-like enzymes"/>
    <property type="match status" value="1"/>
</dbReference>
<dbReference type="Gene3D" id="2.160.10.10">
    <property type="entry name" value="Hexapeptide repeat proteins"/>
    <property type="match status" value="1"/>
</dbReference>
<dbReference type="InterPro" id="IPR051159">
    <property type="entry name" value="Hexapeptide_acetyltransf"/>
</dbReference>
<dbReference type="Proteomes" id="UP000263900">
    <property type="component" value="Chromosome"/>
</dbReference>
<name>A0A3B7MJ31_9BACT</name>
<dbReference type="InterPro" id="IPR001451">
    <property type="entry name" value="Hexapep"/>
</dbReference>
<proteinExistence type="predicted"/>
<dbReference type="KEGG" id="pseg:D3H65_10730"/>
<accession>A0A3B7MJ31</accession>
<organism evidence="1 2">
    <name type="scientific">Paraflavitalea soli</name>
    <dbReference type="NCBI Taxonomy" id="2315862"/>
    <lineage>
        <taxon>Bacteria</taxon>
        <taxon>Pseudomonadati</taxon>
        <taxon>Bacteroidota</taxon>
        <taxon>Chitinophagia</taxon>
        <taxon>Chitinophagales</taxon>
        <taxon>Chitinophagaceae</taxon>
        <taxon>Paraflavitalea</taxon>
    </lineage>
</organism>
<dbReference type="EMBL" id="CP032157">
    <property type="protein sequence ID" value="AXY74422.1"/>
    <property type="molecule type" value="Genomic_DNA"/>
</dbReference>
<keyword evidence="1" id="KW-0012">Acyltransferase</keyword>
<dbReference type="GO" id="GO:0016746">
    <property type="term" value="F:acyltransferase activity"/>
    <property type="evidence" value="ECO:0007669"/>
    <property type="project" value="UniProtKB-KW"/>
</dbReference>
<keyword evidence="1" id="KW-0808">Transferase</keyword>
<reference evidence="1 2" key="1">
    <citation type="submission" date="2018-09" db="EMBL/GenBank/DDBJ databases">
        <title>Genome sequencing of strain 6GH32-13.</title>
        <authorList>
            <person name="Weon H.-Y."/>
            <person name="Heo J."/>
            <person name="Kwon S.-W."/>
        </authorList>
    </citation>
    <scope>NUCLEOTIDE SEQUENCE [LARGE SCALE GENOMIC DNA]</scope>
    <source>
        <strain evidence="1 2">5GH32-13</strain>
    </source>
</reference>
<sequence>MKFRNLAHTIYTLRTRWKEQLGKRNRLHAAWWGVKLGSQSSFIGRCYFKRYPGTSIRIGSHCSFLSSANANLIGINKPCIISTHHSRHTATIEIGDYCGFSGTVIGAFKYIKLGKNVRCGANTLISDADWHLDDPRSGPPADVIIEDNVWLGVNCVVLKGVTIGANTVIGANSVVTKSIPANVIAAGNPCRVIRPLTINDAAPYKAVNQSHYS</sequence>
<dbReference type="AlphaFoldDB" id="A0A3B7MJ31"/>
<dbReference type="CDD" id="cd04647">
    <property type="entry name" value="LbH_MAT_like"/>
    <property type="match status" value="1"/>
</dbReference>
<protein>
    <submittedName>
        <fullName evidence="1">Acyltransferase</fullName>
    </submittedName>
</protein>
<evidence type="ECO:0000313" key="2">
    <source>
        <dbReference type="Proteomes" id="UP000263900"/>
    </source>
</evidence>
<gene>
    <name evidence="1" type="ORF">D3H65_10730</name>
</gene>
<dbReference type="InterPro" id="IPR011004">
    <property type="entry name" value="Trimer_LpxA-like_sf"/>
</dbReference>
<keyword evidence="2" id="KW-1185">Reference proteome</keyword>
<evidence type="ECO:0000313" key="1">
    <source>
        <dbReference type="EMBL" id="AXY74422.1"/>
    </source>
</evidence>
<dbReference type="PANTHER" id="PTHR23416">
    <property type="entry name" value="SIALIC ACID SYNTHASE-RELATED"/>
    <property type="match status" value="1"/>
</dbReference>